<feature type="domain" description="BURP" evidence="7">
    <location>
        <begin position="1"/>
        <end position="192"/>
    </location>
</feature>
<dbReference type="OrthoDB" id="1909293at2759"/>
<evidence type="ECO:0000256" key="1">
    <source>
        <dbReference type="ARBA" id="ARBA00004191"/>
    </source>
</evidence>
<reference evidence="8" key="1">
    <citation type="submission" date="2019-11" db="EMBL/GenBank/DDBJ databases">
        <authorList>
            <person name="Liu Y."/>
            <person name="Hou J."/>
            <person name="Li T.-Q."/>
            <person name="Guan C.-H."/>
            <person name="Wu X."/>
            <person name="Wu H.-Z."/>
            <person name="Ling F."/>
            <person name="Zhang R."/>
            <person name="Shi X.-G."/>
            <person name="Ren J.-P."/>
            <person name="Chen E.-F."/>
            <person name="Sun J.-M."/>
        </authorList>
    </citation>
    <scope>NUCLEOTIDE SEQUENCE</scope>
    <source>
        <strain evidence="8">Adult_tree_wgs_1</strain>
        <tissue evidence="8">Leaves</tissue>
    </source>
</reference>
<evidence type="ECO:0000256" key="4">
    <source>
        <dbReference type="ARBA" id="ARBA00022523"/>
    </source>
</evidence>
<keyword evidence="9" id="KW-1185">Reference proteome</keyword>
<evidence type="ECO:0000313" key="9">
    <source>
        <dbReference type="Proteomes" id="UP000626092"/>
    </source>
</evidence>
<comment type="subcellular location">
    <subcellularLocation>
        <location evidence="1">Secreted</location>
        <location evidence="1">Cell wall</location>
    </subcellularLocation>
    <subcellularLocation>
        <location evidence="2">Secreted</location>
        <location evidence="2">Extracellular space</location>
        <location evidence="2">Apoplast</location>
    </subcellularLocation>
</comment>
<keyword evidence="3" id="KW-0134">Cell wall</keyword>
<comment type="caution">
    <text evidence="8">The sequence shown here is derived from an EMBL/GenBank/DDBJ whole genome shotgun (WGS) entry which is preliminary data.</text>
</comment>
<evidence type="ECO:0000256" key="2">
    <source>
        <dbReference type="ARBA" id="ARBA00004271"/>
    </source>
</evidence>
<gene>
    <name evidence="8" type="ORF">RHSIM_Rhsim06G0228600</name>
</gene>
<organism evidence="8 9">
    <name type="scientific">Rhododendron simsii</name>
    <name type="common">Sims's rhododendron</name>
    <dbReference type="NCBI Taxonomy" id="118357"/>
    <lineage>
        <taxon>Eukaryota</taxon>
        <taxon>Viridiplantae</taxon>
        <taxon>Streptophyta</taxon>
        <taxon>Embryophyta</taxon>
        <taxon>Tracheophyta</taxon>
        <taxon>Spermatophyta</taxon>
        <taxon>Magnoliopsida</taxon>
        <taxon>eudicotyledons</taxon>
        <taxon>Gunneridae</taxon>
        <taxon>Pentapetalae</taxon>
        <taxon>asterids</taxon>
        <taxon>Ericales</taxon>
        <taxon>Ericaceae</taxon>
        <taxon>Ericoideae</taxon>
        <taxon>Rhodoreae</taxon>
        <taxon>Rhododendron</taxon>
    </lineage>
</organism>
<evidence type="ECO:0000259" key="7">
    <source>
        <dbReference type="PROSITE" id="PS51277"/>
    </source>
</evidence>
<dbReference type="SMART" id="SM01045">
    <property type="entry name" value="BURP"/>
    <property type="match status" value="1"/>
</dbReference>
<keyword evidence="5" id="KW-0732">Signal</keyword>
<evidence type="ECO:0000256" key="6">
    <source>
        <dbReference type="ARBA" id="ARBA00023180"/>
    </source>
</evidence>
<dbReference type="Proteomes" id="UP000626092">
    <property type="component" value="Unassembled WGS sequence"/>
</dbReference>
<dbReference type="Pfam" id="PF03181">
    <property type="entry name" value="BURP"/>
    <property type="match status" value="1"/>
</dbReference>
<evidence type="ECO:0000313" key="8">
    <source>
        <dbReference type="EMBL" id="KAF7141067.1"/>
    </source>
</evidence>
<accession>A0A834GWY1</accession>
<dbReference type="InterPro" id="IPR004873">
    <property type="entry name" value="BURP_dom"/>
</dbReference>
<keyword evidence="6" id="KW-0325">Glycoprotein</keyword>
<sequence>MSKIPEMRKIYQAGENSTMANMLVAAMTNCERAPSAGEKKRCVGCVEDMMDFAISILGCNLTVLTTLNDEGSENNIMTGKVRAINDGKAVSCHQIMFPYLLYYCHSVPETDPESRVGRVDRQRSRRTGVGKLSRLGHWRVLKKVSDSTAVSGEALLRRNQGLGRSLEIWIFQYRTSDTFELAAAPTYVQRLK</sequence>
<evidence type="ECO:0000256" key="3">
    <source>
        <dbReference type="ARBA" id="ARBA00022512"/>
    </source>
</evidence>
<evidence type="ECO:0000256" key="5">
    <source>
        <dbReference type="ARBA" id="ARBA00022729"/>
    </source>
</evidence>
<keyword evidence="4" id="KW-0052">Apoplast</keyword>
<keyword evidence="3" id="KW-0964">Secreted</keyword>
<dbReference type="EMBL" id="WJXA01000006">
    <property type="protein sequence ID" value="KAF7141067.1"/>
    <property type="molecule type" value="Genomic_DNA"/>
</dbReference>
<dbReference type="PANTHER" id="PTHR31458">
    <property type="entry name" value="POLYGALACTURONASE 1 BETA-LIKE PROTEIN 2"/>
    <property type="match status" value="1"/>
</dbReference>
<dbReference type="PANTHER" id="PTHR31458:SF2">
    <property type="entry name" value="POLYGALACTURONASE 1 BETA-LIKE PROTEIN 2"/>
    <property type="match status" value="1"/>
</dbReference>
<protein>
    <recommendedName>
        <fullName evidence="7">BURP domain-containing protein</fullName>
    </recommendedName>
</protein>
<name>A0A834GWY1_RHOSS</name>
<dbReference type="GO" id="GO:0048046">
    <property type="term" value="C:apoplast"/>
    <property type="evidence" value="ECO:0007669"/>
    <property type="project" value="UniProtKB-SubCell"/>
</dbReference>
<dbReference type="PROSITE" id="PS51277">
    <property type="entry name" value="BURP"/>
    <property type="match status" value="1"/>
</dbReference>
<dbReference type="AlphaFoldDB" id="A0A834GWY1"/>
<proteinExistence type="predicted"/>
<dbReference type="InterPro" id="IPR051897">
    <property type="entry name" value="PG-associated_BURP"/>
</dbReference>